<dbReference type="Proteomes" id="UP001596110">
    <property type="component" value="Unassembled WGS sequence"/>
</dbReference>
<dbReference type="EMBL" id="JBHSOJ010000003">
    <property type="protein sequence ID" value="MFC5630110.1"/>
    <property type="molecule type" value="Genomic_DNA"/>
</dbReference>
<keyword evidence="2" id="KW-1185">Reference proteome</keyword>
<evidence type="ECO:0000313" key="1">
    <source>
        <dbReference type="EMBL" id="MFC5630110.1"/>
    </source>
</evidence>
<gene>
    <name evidence="1" type="ORF">ACFPQ3_00450</name>
</gene>
<reference evidence="2" key="1">
    <citation type="journal article" date="2019" name="Int. J. Syst. Evol. Microbiol.">
        <title>The Global Catalogue of Microorganisms (GCM) 10K type strain sequencing project: providing services to taxonomists for standard genome sequencing and annotation.</title>
        <authorList>
            <consortium name="The Broad Institute Genomics Platform"/>
            <consortium name="The Broad Institute Genome Sequencing Center for Infectious Disease"/>
            <person name="Wu L."/>
            <person name="Ma J."/>
        </authorList>
    </citation>
    <scope>NUCLEOTIDE SEQUENCE [LARGE SCALE GENOMIC DNA]</scope>
    <source>
        <strain evidence="2">DT43</strain>
    </source>
</reference>
<proteinExistence type="predicted"/>
<accession>A0ABW0UB59</accession>
<evidence type="ECO:0000313" key="2">
    <source>
        <dbReference type="Proteomes" id="UP001596110"/>
    </source>
</evidence>
<organism evidence="1 2">
    <name type="scientific">Streptococcus caledonicus</name>
    <dbReference type="NCBI Taxonomy" id="2614158"/>
    <lineage>
        <taxon>Bacteria</taxon>
        <taxon>Bacillati</taxon>
        <taxon>Bacillota</taxon>
        <taxon>Bacilli</taxon>
        <taxon>Lactobacillales</taxon>
        <taxon>Streptococcaceae</taxon>
        <taxon>Streptococcus</taxon>
    </lineage>
</organism>
<protein>
    <submittedName>
        <fullName evidence="1">Uncharacterized protein</fullName>
    </submittedName>
</protein>
<name>A0ABW0UB59_9STRE</name>
<comment type="caution">
    <text evidence="1">The sequence shown here is derived from an EMBL/GenBank/DDBJ whole genome shotgun (WGS) entry which is preliminary data.</text>
</comment>
<dbReference type="RefSeq" id="WP_156806725.1">
    <property type="nucleotide sequence ID" value="NZ_JBHSOJ010000003.1"/>
</dbReference>
<sequence>MTKETKNTVAAETVVENLKEFAMELHQAAKEGMIGSLIEKDEDAFVLAKIAHDISHGLIDILQGKSADEALGNVFEDDEDEDDDTPVVGSIAVNLKTGDAHGIEDITDPKLKEQLAEVVGKLAEKLGGK</sequence>